<accession>A0A2P2C1W6</accession>
<protein>
    <submittedName>
        <fullName evidence="7">ATP synthase subunit delta</fullName>
    </submittedName>
</protein>
<evidence type="ECO:0000256" key="6">
    <source>
        <dbReference type="ARBA" id="ARBA00023310"/>
    </source>
</evidence>
<dbReference type="NCBIfam" id="NF009967">
    <property type="entry name" value="PRK13430.1"/>
    <property type="match status" value="1"/>
</dbReference>
<sequence length="261" mass="27164">MTFRGPSAGSAAALEAELTDATSGEDLFAVAGVLRSEPGLRRLATDVSIPGAAKAGLIDQVFGGKIGADAVSLVKKAVGSRWSTPRDLADSLERLGVIAVAKSAAGDSGRLSDELFGFGQIVKDNPDLRDALSDPARSAADKRGLVKGLLEGKALPSTASLVVQALSGSYRTVGAALSDYEQIAADVHGQGVATVRVARPLSEADKTRLIAALRRQYDRELHLNEIVDPDVIGGIRVEIGDDVIDGTVVSRLDDARRRLAG</sequence>
<evidence type="ECO:0000256" key="5">
    <source>
        <dbReference type="ARBA" id="ARBA00023136"/>
    </source>
</evidence>
<proteinExistence type="inferred from homology"/>
<evidence type="ECO:0000313" key="7">
    <source>
        <dbReference type="EMBL" id="CUR55984.1"/>
    </source>
</evidence>
<dbReference type="InterPro" id="IPR020781">
    <property type="entry name" value="ATPase_OSCP/d_CS"/>
</dbReference>
<name>A0A2P2C1W6_9ZZZZ</name>
<dbReference type="HAMAP" id="MF_01416">
    <property type="entry name" value="ATP_synth_delta_bact"/>
    <property type="match status" value="1"/>
</dbReference>
<dbReference type="PROSITE" id="PS00389">
    <property type="entry name" value="ATPASE_DELTA"/>
    <property type="match status" value="1"/>
</dbReference>
<keyword evidence="4" id="KW-0406">Ion transport</keyword>
<dbReference type="PANTHER" id="PTHR11910">
    <property type="entry name" value="ATP SYNTHASE DELTA CHAIN"/>
    <property type="match status" value="1"/>
</dbReference>
<keyword evidence="5" id="KW-0472">Membrane</keyword>
<dbReference type="InterPro" id="IPR000711">
    <property type="entry name" value="ATPase_OSCP/dsu"/>
</dbReference>
<gene>
    <name evidence="7" type="primary">atpH</name>
    <name evidence="7" type="ORF">NOCA2310099</name>
</gene>
<evidence type="ECO:0000256" key="2">
    <source>
        <dbReference type="ARBA" id="ARBA00022448"/>
    </source>
</evidence>
<dbReference type="Pfam" id="PF00213">
    <property type="entry name" value="OSCP"/>
    <property type="match status" value="1"/>
</dbReference>
<dbReference type="GO" id="GO:0046933">
    <property type="term" value="F:proton-transporting ATP synthase activity, rotational mechanism"/>
    <property type="evidence" value="ECO:0007669"/>
    <property type="project" value="InterPro"/>
</dbReference>
<dbReference type="EMBL" id="CZKA01000025">
    <property type="protein sequence ID" value="CUR55984.1"/>
    <property type="molecule type" value="Genomic_DNA"/>
</dbReference>
<keyword evidence="6" id="KW-0066">ATP synthesis</keyword>
<reference evidence="7" key="1">
    <citation type="submission" date="2015-08" db="EMBL/GenBank/DDBJ databases">
        <authorList>
            <person name="Babu N.S."/>
            <person name="Beckwith C.J."/>
            <person name="Beseler K.G."/>
            <person name="Brison A."/>
            <person name="Carone J.V."/>
            <person name="Caskin T.P."/>
            <person name="Diamond M."/>
            <person name="Durham M.E."/>
            <person name="Foxe J.M."/>
            <person name="Go M."/>
            <person name="Henderson B.A."/>
            <person name="Jones I.B."/>
            <person name="McGettigan J.A."/>
            <person name="Micheletti S.J."/>
            <person name="Nasrallah M.E."/>
            <person name="Ortiz D."/>
            <person name="Piller C.R."/>
            <person name="Privatt S.R."/>
            <person name="Schneider S.L."/>
            <person name="Sharp S."/>
            <person name="Smith T.C."/>
            <person name="Stanton J.D."/>
            <person name="Ullery H.E."/>
            <person name="Wilson R.J."/>
            <person name="Serrano M.G."/>
            <person name="Buck G."/>
            <person name="Lee V."/>
            <person name="Wang Y."/>
            <person name="Carvalho R."/>
            <person name="Voegtly L."/>
            <person name="Shi R."/>
            <person name="Duckworth R."/>
            <person name="Johnson A."/>
            <person name="Loviza R."/>
            <person name="Walstead R."/>
            <person name="Shah Z."/>
            <person name="Kiflezghi M."/>
            <person name="Wade K."/>
            <person name="Ball S.L."/>
            <person name="Bradley K.W."/>
            <person name="Asai D.J."/>
            <person name="Bowman C.A."/>
            <person name="Russell D.A."/>
            <person name="Pope W.H."/>
            <person name="Jacobs-Sera D."/>
            <person name="Hendrix R.W."/>
            <person name="Hatfull G.F."/>
        </authorList>
    </citation>
    <scope>NUCLEOTIDE SEQUENCE</scope>
</reference>
<comment type="subcellular location">
    <subcellularLocation>
        <location evidence="1">Membrane</location>
    </subcellularLocation>
</comment>
<keyword evidence="3" id="KW-0375">Hydrogen ion transport</keyword>
<organism evidence="7">
    <name type="scientific">metagenome</name>
    <dbReference type="NCBI Taxonomy" id="256318"/>
    <lineage>
        <taxon>unclassified sequences</taxon>
        <taxon>metagenomes</taxon>
    </lineage>
</organism>
<dbReference type="AlphaFoldDB" id="A0A2P2C1W6"/>
<evidence type="ECO:0000256" key="3">
    <source>
        <dbReference type="ARBA" id="ARBA00022781"/>
    </source>
</evidence>
<evidence type="ECO:0000256" key="1">
    <source>
        <dbReference type="ARBA" id="ARBA00004370"/>
    </source>
</evidence>
<keyword evidence="2" id="KW-0813">Transport</keyword>
<dbReference type="GO" id="GO:0016020">
    <property type="term" value="C:membrane"/>
    <property type="evidence" value="ECO:0007669"/>
    <property type="project" value="UniProtKB-SubCell"/>
</dbReference>
<dbReference type="PRINTS" id="PR00125">
    <property type="entry name" value="ATPASEDELTA"/>
</dbReference>
<evidence type="ECO:0000256" key="4">
    <source>
        <dbReference type="ARBA" id="ARBA00023065"/>
    </source>
</evidence>